<keyword evidence="5" id="KW-0029">Amino-acid transport</keyword>
<feature type="compositionally biased region" description="Polar residues" evidence="8">
    <location>
        <begin position="15"/>
        <end position="25"/>
    </location>
</feature>
<keyword evidence="7 9" id="KW-0472">Membrane</keyword>
<feature type="transmembrane region" description="Helical" evidence="9">
    <location>
        <begin position="443"/>
        <end position="467"/>
    </location>
</feature>
<dbReference type="PANTHER" id="PTHR43341:SF10">
    <property type="entry name" value="S-ADENOSYLMETHIONINE PERMEASE SAM3-RELATED"/>
    <property type="match status" value="1"/>
</dbReference>
<dbReference type="KEGG" id="ctp:CTRG_03965"/>
<evidence type="ECO:0000256" key="2">
    <source>
        <dbReference type="ARBA" id="ARBA00006983"/>
    </source>
</evidence>
<feature type="transmembrane region" description="Helical" evidence="9">
    <location>
        <begin position="208"/>
        <end position="226"/>
    </location>
</feature>
<feature type="transmembrane region" description="Helical" evidence="9">
    <location>
        <begin position="101"/>
        <end position="120"/>
    </location>
</feature>
<feature type="transmembrane region" description="Helical" evidence="9">
    <location>
        <begin position="279"/>
        <end position="300"/>
    </location>
</feature>
<dbReference type="Gene3D" id="1.20.1740.10">
    <property type="entry name" value="Amino acid/polyamine transporter I"/>
    <property type="match status" value="1"/>
</dbReference>
<dbReference type="Proteomes" id="UP000002037">
    <property type="component" value="Unassembled WGS sequence"/>
</dbReference>
<dbReference type="NCBIfam" id="TIGR00913">
    <property type="entry name" value="2A0310"/>
    <property type="match status" value="1"/>
</dbReference>
<reference evidence="11 12" key="1">
    <citation type="journal article" date="2009" name="Nature">
        <title>Evolution of pathogenicity and sexual reproduction in eight Candida genomes.</title>
        <authorList>
            <person name="Butler G."/>
            <person name="Rasmussen M.D."/>
            <person name="Lin M.F."/>
            <person name="Santos M.A."/>
            <person name="Sakthikumar S."/>
            <person name="Munro C.A."/>
            <person name="Rheinbay E."/>
            <person name="Grabherr M."/>
            <person name="Forche A."/>
            <person name="Reedy J.L."/>
            <person name="Agrafioti I."/>
            <person name="Arnaud M.B."/>
            <person name="Bates S."/>
            <person name="Brown A.J."/>
            <person name="Brunke S."/>
            <person name="Costanzo M.C."/>
            <person name="Fitzpatrick D.A."/>
            <person name="de Groot P.W."/>
            <person name="Harris D."/>
            <person name="Hoyer L.L."/>
            <person name="Hube B."/>
            <person name="Klis F.M."/>
            <person name="Kodira C."/>
            <person name="Lennard N."/>
            <person name="Logue M.E."/>
            <person name="Martin R."/>
            <person name="Neiman A.M."/>
            <person name="Nikolaou E."/>
            <person name="Quail M.A."/>
            <person name="Quinn J."/>
            <person name="Santos M.C."/>
            <person name="Schmitzberger F.F."/>
            <person name="Sherlock G."/>
            <person name="Shah P."/>
            <person name="Silverstein K.A."/>
            <person name="Skrzypek M.S."/>
            <person name="Soll D."/>
            <person name="Staggs R."/>
            <person name="Stansfield I."/>
            <person name="Stumpf M.P."/>
            <person name="Sudbery P.E."/>
            <person name="Srikantha T."/>
            <person name="Zeng Q."/>
            <person name="Berman J."/>
            <person name="Berriman M."/>
            <person name="Heitman J."/>
            <person name="Gow N.A."/>
            <person name="Lorenz M.C."/>
            <person name="Birren B.W."/>
            <person name="Kellis M."/>
            <person name="Cuomo C.A."/>
        </authorList>
    </citation>
    <scope>NUCLEOTIDE SEQUENCE [LARGE SCALE GENOMIC DNA]</scope>
    <source>
        <strain evidence="12">ATCC MYA-3404 / T1</strain>
    </source>
</reference>
<evidence type="ECO:0000259" key="10">
    <source>
        <dbReference type="Pfam" id="PF00324"/>
    </source>
</evidence>
<evidence type="ECO:0000256" key="1">
    <source>
        <dbReference type="ARBA" id="ARBA00004141"/>
    </source>
</evidence>
<feature type="domain" description="Amino acid permease/ SLC12A" evidence="10">
    <location>
        <begin position="98"/>
        <end position="549"/>
    </location>
</feature>
<evidence type="ECO:0000256" key="5">
    <source>
        <dbReference type="ARBA" id="ARBA00022970"/>
    </source>
</evidence>
<dbReference type="GO" id="GO:0015171">
    <property type="term" value="F:amino acid transmembrane transporter activity"/>
    <property type="evidence" value="ECO:0007669"/>
    <property type="project" value="UniProtKB-ARBA"/>
</dbReference>
<feature type="transmembrane region" description="Helical" evidence="9">
    <location>
        <begin position="238"/>
        <end position="259"/>
    </location>
</feature>
<dbReference type="HOGENOM" id="CLU_007946_12_0_1"/>
<evidence type="ECO:0000256" key="7">
    <source>
        <dbReference type="ARBA" id="ARBA00023136"/>
    </source>
</evidence>
<accession>C5MCL4</accession>
<feature type="transmembrane region" description="Helical" evidence="9">
    <location>
        <begin position="321"/>
        <end position="341"/>
    </location>
</feature>
<evidence type="ECO:0000256" key="3">
    <source>
        <dbReference type="ARBA" id="ARBA00022448"/>
    </source>
</evidence>
<keyword evidence="6 9" id="KW-1133">Transmembrane helix</keyword>
<dbReference type="eggNOG" id="KOG1286">
    <property type="taxonomic scope" value="Eukaryota"/>
</dbReference>
<comment type="subcellular location">
    <subcellularLocation>
        <location evidence="1">Membrane</location>
        <topology evidence="1">Multi-pass membrane protein</topology>
    </subcellularLocation>
</comment>
<feature type="transmembrane region" description="Helical" evidence="9">
    <location>
        <begin position="126"/>
        <end position="146"/>
    </location>
</feature>
<dbReference type="VEuPathDB" id="FungiDB:CTRG_03965"/>
<organism evidence="11 12">
    <name type="scientific">Candida tropicalis (strain ATCC MYA-3404 / T1)</name>
    <name type="common">Yeast</name>
    <dbReference type="NCBI Taxonomy" id="294747"/>
    <lineage>
        <taxon>Eukaryota</taxon>
        <taxon>Fungi</taxon>
        <taxon>Dikarya</taxon>
        <taxon>Ascomycota</taxon>
        <taxon>Saccharomycotina</taxon>
        <taxon>Pichiomycetes</taxon>
        <taxon>Debaryomycetaceae</taxon>
        <taxon>Candida/Lodderomyces clade</taxon>
        <taxon>Candida</taxon>
    </lineage>
</organism>
<feature type="transmembrane region" description="Helical" evidence="9">
    <location>
        <begin position="166"/>
        <end position="188"/>
    </location>
</feature>
<evidence type="ECO:0000256" key="6">
    <source>
        <dbReference type="ARBA" id="ARBA00022989"/>
    </source>
</evidence>
<proteinExistence type="inferred from homology"/>
<feature type="transmembrane region" description="Helical" evidence="9">
    <location>
        <begin position="372"/>
        <end position="397"/>
    </location>
</feature>
<dbReference type="Pfam" id="PF00324">
    <property type="entry name" value="AA_permease"/>
    <property type="match status" value="1"/>
</dbReference>
<dbReference type="PANTHER" id="PTHR43341">
    <property type="entry name" value="AMINO ACID PERMEASE"/>
    <property type="match status" value="1"/>
</dbReference>
<keyword evidence="3" id="KW-0813">Transport</keyword>
<evidence type="ECO:0000313" key="11">
    <source>
        <dbReference type="EMBL" id="EER32294.1"/>
    </source>
</evidence>
<dbReference type="GO" id="GO:0016020">
    <property type="term" value="C:membrane"/>
    <property type="evidence" value="ECO:0007669"/>
    <property type="project" value="UniProtKB-SubCell"/>
</dbReference>
<dbReference type="EMBL" id="GG692399">
    <property type="protein sequence ID" value="EER32294.1"/>
    <property type="molecule type" value="Genomic_DNA"/>
</dbReference>
<evidence type="ECO:0000256" key="4">
    <source>
        <dbReference type="ARBA" id="ARBA00022692"/>
    </source>
</evidence>
<dbReference type="RefSeq" id="XP_002549668.1">
    <property type="nucleotide sequence ID" value="XM_002549622.1"/>
</dbReference>
<feature type="transmembrane region" description="Helical" evidence="9">
    <location>
        <begin position="488"/>
        <end position="513"/>
    </location>
</feature>
<evidence type="ECO:0000256" key="8">
    <source>
        <dbReference type="SAM" id="MobiDB-lite"/>
    </source>
</evidence>
<sequence length="598" mass="65683">MSNKDFEKQIGVESTYHTSSSAVRNTTSDDASDRSSTTSFESEYSQYQEGNYFKRLYDSFKPIDLEDEGIDTSELTPIEKAVLASAKHPLARSLKTRHLQMIAIGGSIGTGLFVGSGYALSKSGPMGLLLSFIIVGYSLLCVVYALGELSVQFPVSGSFNSFFSRFLEPSFGSTFGILYAASWCISFPSELIAAAMTVQYWNTSVSPAVWVAVFWVVIVTINFFGVKGYGEVEYVLSMIKVLAVIGFIILGICITCGVGDQGYIGGRYWRDPGAFNNGFLGFASSVISAAFSFGGIELVALAAAETKAPNISIPKAVKSTFYRIFIFYILTSIIIGCLVPYTNQDLLDGEGIAASPFVIAINQGGIKVVPHIMNAVIVVAVISVGNSSVYGCSRTLASLAVQGLLPKSFGYIDRSGRPLVAIIFTSIIGLLGFLVVNDNEGAVFTWFFSVCSLSSFFTWAAINIVHLRWRWALDAQGRSTDEVIFKSPLGTFGSWSGLVVLIFVIVIEILVSITPDGKSTDVVTFWQNCLSLPLMIIMWAVFKTFHKSWNMLWIKLEDIDLDTGRRELDIELLKQEIAEQRQIDNAKPWYFKIYNFFC</sequence>
<feature type="region of interest" description="Disordered" evidence="8">
    <location>
        <begin position="1"/>
        <end position="43"/>
    </location>
</feature>
<dbReference type="AlphaFoldDB" id="C5MCL4"/>
<feature type="transmembrane region" description="Helical" evidence="9">
    <location>
        <begin position="525"/>
        <end position="542"/>
    </location>
</feature>
<comment type="similarity">
    <text evidence="2">Belongs to the amino acid-polyamine-organocation (APC) superfamily. YAT (TC 2.A.3.10) family.</text>
</comment>
<dbReference type="InterPro" id="IPR004762">
    <property type="entry name" value="Amino_acid_permease_fungi"/>
</dbReference>
<dbReference type="InterPro" id="IPR004840">
    <property type="entry name" value="Amino_acid_permease_CS"/>
</dbReference>
<feature type="compositionally biased region" description="Low complexity" evidence="8">
    <location>
        <begin position="26"/>
        <end position="39"/>
    </location>
</feature>
<dbReference type="OrthoDB" id="3900342at2759"/>
<evidence type="ECO:0000256" key="9">
    <source>
        <dbReference type="SAM" id="Phobius"/>
    </source>
</evidence>
<feature type="compositionally biased region" description="Basic and acidic residues" evidence="8">
    <location>
        <begin position="1"/>
        <end position="10"/>
    </location>
</feature>
<dbReference type="GeneID" id="8295813"/>
<gene>
    <name evidence="11" type="ORF">CTRG_03965</name>
</gene>
<dbReference type="InterPro" id="IPR050524">
    <property type="entry name" value="APC_YAT"/>
</dbReference>
<feature type="transmembrane region" description="Helical" evidence="9">
    <location>
        <begin position="418"/>
        <end position="437"/>
    </location>
</feature>
<protein>
    <recommendedName>
        <fullName evidence="10">Amino acid permease/ SLC12A domain-containing protein</fullName>
    </recommendedName>
</protein>
<evidence type="ECO:0000313" key="12">
    <source>
        <dbReference type="Proteomes" id="UP000002037"/>
    </source>
</evidence>
<keyword evidence="12" id="KW-1185">Reference proteome</keyword>
<dbReference type="FunFam" id="1.20.1740.10:FF:000001">
    <property type="entry name" value="Amino acid permease"/>
    <property type="match status" value="1"/>
</dbReference>
<dbReference type="InterPro" id="IPR004841">
    <property type="entry name" value="AA-permease/SLC12A_dom"/>
</dbReference>
<name>C5MCL4_CANTT</name>
<keyword evidence="4 9" id="KW-0812">Transmembrane</keyword>
<dbReference type="PROSITE" id="PS00218">
    <property type="entry name" value="AMINO_ACID_PERMEASE_1"/>
    <property type="match status" value="1"/>
</dbReference>